<dbReference type="EMBL" id="FCOI02000038">
    <property type="protein sequence ID" value="SAK92409.1"/>
    <property type="molecule type" value="Genomic_DNA"/>
</dbReference>
<evidence type="ECO:0000313" key="1">
    <source>
        <dbReference type="EMBL" id="SAK92409.1"/>
    </source>
</evidence>
<name>A0A158DCU5_9BURK</name>
<gene>
    <name evidence="1" type="ORF">AWB76_06812</name>
</gene>
<proteinExistence type="predicted"/>
<dbReference type="STRING" id="1777137.AWB76_06812"/>
<sequence length="94" mass="11011">MPQAFKGLAFRDDLFPREAYRRTWERLEAELTQREACKTMVGLLELAANQRVETVLAGRLEISKLLEDVERVWKRKCRERCRGIEHASEAITYG</sequence>
<reference evidence="2" key="1">
    <citation type="submission" date="2016-01" db="EMBL/GenBank/DDBJ databases">
        <authorList>
            <person name="Peeters Charlotte."/>
        </authorList>
    </citation>
    <scope>NUCLEOTIDE SEQUENCE [LARGE SCALE GENOMIC DNA]</scope>
</reference>
<evidence type="ECO:0000313" key="2">
    <source>
        <dbReference type="Proteomes" id="UP000054624"/>
    </source>
</evidence>
<keyword evidence="2" id="KW-1185">Reference proteome</keyword>
<dbReference type="Proteomes" id="UP000054624">
    <property type="component" value="Unassembled WGS sequence"/>
</dbReference>
<dbReference type="AlphaFoldDB" id="A0A158DCU5"/>
<protein>
    <submittedName>
        <fullName evidence="1">Integrase catalytic region</fullName>
    </submittedName>
</protein>
<accession>A0A158DCU5</accession>
<organism evidence="1 2">
    <name type="scientific">Caballeronia temeraria</name>
    <dbReference type="NCBI Taxonomy" id="1777137"/>
    <lineage>
        <taxon>Bacteria</taxon>
        <taxon>Pseudomonadati</taxon>
        <taxon>Pseudomonadota</taxon>
        <taxon>Betaproteobacteria</taxon>
        <taxon>Burkholderiales</taxon>
        <taxon>Burkholderiaceae</taxon>
        <taxon>Caballeronia</taxon>
    </lineage>
</organism>